<sequence>AGTRVFYWVSNGHIIYATVLSSSRLLDGTQLLDLRDDAGKTVTLPYGSILFSRSQFLILTTALLVLCWWPK</sequence>
<reference evidence="3" key="2">
    <citation type="submission" date="2015-01" db="EMBL/GenBank/DDBJ databases">
        <title>Evolutionary Origins and Diversification of the Mycorrhizal Mutualists.</title>
        <authorList>
            <consortium name="DOE Joint Genome Institute"/>
            <consortium name="Mycorrhizal Genomics Consortium"/>
            <person name="Kohler A."/>
            <person name="Kuo A."/>
            <person name="Nagy L.G."/>
            <person name="Floudas D."/>
            <person name="Copeland A."/>
            <person name="Barry K.W."/>
            <person name="Cichocki N."/>
            <person name="Veneault-Fourrey C."/>
            <person name="LaButti K."/>
            <person name="Lindquist E.A."/>
            <person name="Lipzen A."/>
            <person name="Lundell T."/>
            <person name="Morin E."/>
            <person name="Murat C."/>
            <person name="Riley R."/>
            <person name="Ohm R."/>
            <person name="Sun H."/>
            <person name="Tunlid A."/>
            <person name="Henrissat B."/>
            <person name="Grigoriev I.V."/>
            <person name="Hibbett D.S."/>
            <person name="Martin F."/>
        </authorList>
    </citation>
    <scope>NUCLEOTIDE SEQUENCE [LARGE SCALE GENOMIC DNA]</scope>
    <source>
        <strain evidence="3">LaAM-08-1</strain>
    </source>
</reference>
<gene>
    <name evidence="2" type="ORF">K443DRAFT_113780</name>
</gene>
<organism evidence="2 3">
    <name type="scientific">Laccaria amethystina LaAM-08-1</name>
    <dbReference type="NCBI Taxonomy" id="1095629"/>
    <lineage>
        <taxon>Eukaryota</taxon>
        <taxon>Fungi</taxon>
        <taxon>Dikarya</taxon>
        <taxon>Basidiomycota</taxon>
        <taxon>Agaricomycotina</taxon>
        <taxon>Agaricomycetes</taxon>
        <taxon>Agaricomycetidae</taxon>
        <taxon>Agaricales</taxon>
        <taxon>Agaricineae</taxon>
        <taxon>Hydnangiaceae</taxon>
        <taxon>Laccaria</taxon>
    </lineage>
</organism>
<keyword evidence="3" id="KW-1185">Reference proteome</keyword>
<evidence type="ECO:0000256" key="1">
    <source>
        <dbReference type="SAM" id="Phobius"/>
    </source>
</evidence>
<feature type="non-terminal residue" evidence="2">
    <location>
        <position position="1"/>
    </location>
</feature>
<protein>
    <submittedName>
        <fullName evidence="2">Unplaced genomic scaffold K443scaffold_384, whole genome shotgun sequence</fullName>
    </submittedName>
</protein>
<dbReference type="AlphaFoldDB" id="A0A0C9WI47"/>
<keyword evidence="1" id="KW-0472">Membrane</keyword>
<dbReference type="EMBL" id="KN838919">
    <property type="protein sequence ID" value="KIJ92314.1"/>
    <property type="molecule type" value="Genomic_DNA"/>
</dbReference>
<dbReference type="OrthoDB" id="3237761at2759"/>
<name>A0A0C9WI47_9AGAR</name>
<feature type="transmembrane region" description="Helical" evidence="1">
    <location>
        <begin position="50"/>
        <end position="69"/>
    </location>
</feature>
<evidence type="ECO:0000313" key="3">
    <source>
        <dbReference type="Proteomes" id="UP000054477"/>
    </source>
</evidence>
<proteinExistence type="predicted"/>
<dbReference type="HOGENOM" id="CLU_2746954_0_0_1"/>
<evidence type="ECO:0000313" key="2">
    <source>
        <dbReference type="EMBL" id="KIJ92314.1"/>
    </source>
</evidence>
<accession>A0A0C9WI47</accession>
<reference evidence="2 3" key="1">
    <citation type="submission" date="2014-04" db="EMBL/GenBank/DDBJ databases">
        <authorList>
            <consortium name="DOE Joint Genome Institute"/>
            <person name="Kuo A."/>
            <person name="Kohler A."/>
            <person name="Nagy L.G."/>
            <person name="Floudas D."/>
            <person name="Copeland A."/>
            <person name="Barry K.W."/>
            <person name="Cichocki N."/>
            <person name="Veneault-Fourrey C."/>
            <person name="LaButti K."/>
            <person name="Lindquist E.A."/>
            <person name="Lipzen A."/>
            <person name="Lundell T."/>
            <person name="Morin E."/>
            <person name="Murat C."/>
            <person name="Sun H."/>
            <person name="Tunlid A."/>
            <person name="Henrissat B."/>
            <person name="Grigoriev I.V."/>
            <person name="Hibbett D.S."/>
            <person name="Martin F."/>
            <person name="Nordberg H.P."/>
            <person name="Cantor M.N."/>
            <person name="Hua S.X."/>
        </authorList>
    </citation>
    <scope>NUCLEOTIDE SEQUENCE [LARGE SCALE GENOMIC DNA]</scope>
    <source>
        <strain evidence="2 3">LaAM-08-1</strain>
    </source>
</reference>
<dbReference type="Proteomes" id="UP000054477">
    <property type="component" value="Unassembled WGS sequence"/>
</dbReference>
<keyword evidence="1" id="KW-0812">Transmembrane</keyword>
<keyword evidence="1" id="KW-1133">Transmembrane helix</keyword>